<organism evidence="1 2">
    <name type="scientific">Candidatus Accumulibacter phosphatis</name>
    <dbReference type="NCBI Taxonomy" id="327160"/>
    <lineage>
        <taxon>Bacteria</taxon>
        <taxon>Pseudomonadati</taxon>
        <taxon>Pseudomonadota</taxon>
        <taxon>Betaproteobacteria</taxon>
        <taxon>Candidatus Accumulibacter</taxon>
    </lineage>
</organism>
<reference evidence="1 2" key="1">
    <citation type="submission" date="2014-02" db="EMBL/GenBank/DDBJ databases">
        <title>Expanding our view of genomic diversity in Candidatus Accumulibacter clades.</title>
        <authorList>
            <person name="Skennerton C.T."/>
            <person name="Barr J.J."/>
            <person name="Slater F.R."/>
            <person name="Bond P.L."/>
            <person name="Tyson G.W."/>
        </authorList>
    </citation>
    <scope>NUCLEOTIDE SEQUENCE [LARGE SCALE GENOMIC DNA]</scope>
    <source>
        <strain evidence="2">BA-91</strain>
    </source>
</reference>
<name>A0A080LTG3_9PROT</name>
<dbReference type="Proteomes" id="UP000020077">
    <property type="component" value="Unassembled WGS sequence"/>
</dbReference>
<evidence type="ECO:0000313" key="1">
    <source>
        <dbReference type="EMBL" id="KFB71713.1"/>
    </source>
</evidence>
<dbReference type="AlphaFoldDB" id="A0A080LTG3"/>
<comment type="caution">
    <text evidence="1">The sequence shown here is derived from an EMBL/GenBank/DDBJ whole genome shotgun (WGS) entry which is preliminary data.</text>
</comment>
<evidence type="ECO:0000313" key="2">
    <source>
        <dbReference type="Proteomes" id="UP000020077"/>
    </source>
</evidence>
<protein>
    <submittedName>
        <fullName evidence="1">Uncharacterized protein</fullName>
    </submittedName>
</protein>
<sequence length="126" mass="14208">MKEVLVDDFFLRPVFEIEGEKHRAFEWRLVIGRRFLETQFAIELDRDAHRWQGVEQQLAVADFLGRLDRRHRQHAADAETALAGLDIQPLQFAKARGEGSDADTAGRPAIAFGIEQAAVRLGVGAR</sequence>
<proteinExistence type="predicted"/>
<dbReference type="EMBL" id="JDVG02000505">
    <property type="protein sequence ID" value="KFB71713.1"/>
    <property type="molecule type" value="Genomic_DNA"/>
</dbReference>
<accession>A0A080LTG3</accession>
<gene>
    <name evidence="1" type="ORF">AW09_003168</name>
</gene>